<accession>A0ABZ0HN59</accession>
<protein>
    <submittedName>
        <fullName evidence="2">Entry exclusion protein TrbK-alt</fullName>
    </submittedName>
</protein>
<dbReference type="Proteomes" id="UP001626536">
    <property type="component" value="Chromosome"/>
</dbReference>
<name>A0ABZ0HN59_9HYPH</name>
<evidence type="ECO:0000313" key="2">
    <source>
        <dbReference type="EMBL" id="WOJ88331.1"/>
    </source>
</evidence>
<proteinExistence type="predicted"/>
<gene>
    <name evidence="2" type="primary">trbK-alt</name>
    <name evidence="2" type="ORF">RZS28_10820</name>
</gene>
<feature type="compositionally biased region" description="Low complexity" evidence="1">
    <location>
        <begin position="86"/>
        <end position="106"/>
    </location>
</feature>
<organism evidence="2 3">
    <name type="scientific">Methylocapsa polymorpha</name>
    <dbReference type="NCBI Taxonomy" id="3080828"/>
    <lineage>
        <taxon>Bacteria</taxon>
        <taxon>Pseudomonadati</taxon>
        <taxon>Pseudomonadota</taxon>
        <taxon>Alphaproteobacteria</taxon>
        <taxon>Hyphomicrobiales</taxon>
        <taxon>Beijerinckiaceae</taxon>
        <taxon>Methylocapsa</taxon>
    </lineage>
</organism>
<reference evidence="2 3" key="1">
    <citation type="submission" date="2023-10" db="EMBL/GenBank/DDBJ databases">
        <title>Novel methanotroph of the genus Methylocapsa from a subarctic wetland.</title>
        <authorList>
            <person name="Belova S.E."/>
            <person name="Oshkin I.Y."/>
            <person name="Miroshnikov K."/>
            <person name="Dedysh S.N."/>
        </authorList>
    </citation>
    <scope>NUCLEOTIDE SEQUENCE [LARGE SCALE GENOMIC DNA]</scope>
    <source>
        <strain evidence="2 3">RX1</strain>
    </source>
</reference>
<dbReference type="InterPro" id="IPR027587">
    <property type="entry name" value="TrbK"/>
</dbReference>
<dbReference type="NCBIfam" id="TIGR04360">
    <property type="entry name" value="other_trbK"/>
    <property type="match status" value="1"/>
</dbReference>
<dbReference type="EMBL" id="CP136862">
    <property type="protein sequence ID" value="WOJ88331.1"/>
    <property type="molecule type" value="Genomic_DNA"/>
</dbReference>
<feature type="region of interest" description="Disordered" evidence="1">
    <location>
        <begin position="73"/>
        <end position="106"/>
    </location>
</feature>
<dbReference type="Pfam" id="PF20084">
    <property type="entry name" value="TrbK"/>
    <property type="match status" value="1"/>
</dbReference>
<evidence type="ECO:0000313" key="3">
    <source>
        <dbReference type="Proteomes" id="UP001626536"/>
    </source>
</evidence>
<dbReference type="RefSeq" id="WP_407337767.1">
    <property type="nucleotide sequence ID" value="NZ_CP136862.1"/>
</dbReference>
<sequence length="106" mass="11216">MGFVMLALAAAAIELRRCDDGPDVATSSTPAVANADPRRDALIHCQELGEAGAHDPNCLRVWAENRRRFLGDGVRPLERPPIDMFTGAPPTAGGAADPTTDQPRAP</sequence>
<evidence type="ECO:0000256" key="1">
    <source>
        <dbReference type="SAM" id="MobiDB-lite"/>
    </source>
</evidence>
<keyword evidence="3" id="KW-1185">Reference proteome</keyword>